<dbReference type="EMBL" id="JACSPY010000002">
    <property type="protein sequence ID" value="MBD8019762.1"/>
    <property type="molecule type" value="Genomic_DNA"/>
</dbReference>
<name>A0ABR8WS55_9MICO</name>
<reference evidence="3 4" key="1">
    <citation type="submission" date="2020-08" db="EMBL/GenBank/DDBJ databases">
        <title>A Genomic Blueprint of the Chicken Gut Microbiome.</title>
        <authorList>
            <person name="Gilroy R."/>
            <person name="Ravi A."/>
            <person name="Getino M."/>
            <person name="Pursley I."/>
            <person name="Horton D.L."/>
            <person name="Alikhan N.-F."/>
            <person name="Baker D."/>
            <person name="Gharbi K."/>
            <person name="Hall N."/>
            <person name="Watson M."/>
            <person name="Adriaenssens E.M."/>
            <person name="Foster-Nyarko E."/>
            <person name="Jarju S."/>
            <person name="Secka A."/>
            <person name="Antonio M."/>
            <person name="Oren A."/>
            <person name="Chaudhuri R."/>
            <person name="La Ragione R.M."/>
            <person name="Hildebrand F."/>
            <person name="Pallen M.J."/>
        </authorList>
    </citation>
    <scope>NUCLEOTIDE SEQUENCE [LARGE SCALE GENOMIC DNA]</scope>
    <source>
        <strain evidence="3 4">Re57</strain>
    </source>
</reference>
<evidence type="ECO:0000313" key="4">
    <source>
        <dbReference type="Proteomes" id="UP000651517"/>
    </source>
</evidence>
<proteinExistence type="inferred from homology"/>
<organism evidence="3 4">
    <name type="scientific">Brevibacterium gallinarum</name>
    <dbReference type="NCBI Taxonomy" id="2762220"/>
    <lineage>
        <taxon>Bacteria</taxon>
        <taxon>Bacillati</taxon>
        <taxon>Actinomycetota</taxon>
        <taxon>Actinomycetes</taxon>
        <taxon>Micrococcales</taxon>
        <taxon>Brevibacteriaceae</taxon>
        <taxon>Brevibacterium</taxon>
    </lineage>
</organism>
<comment type="caution">
    <text evidence="3">The sequence shown here is derived from an EMBL/GenBank/DDBJ whole genome shotgun (WGS) entry which is preliminary data.</text>
</comment>
<dbReference type="Proteomes" id="UP000651517">
    <property type="component" value="Unassembled WGS sequence"/>
</dbReference>
<comment type="similarity">
    <text evidence="1">Belongs to the asp23 family.</text>
</comment>
<feature type="region of interest" description="Disordered" evidence="2">
    <location>
        <begin position="1"/>
        <end position="27"/>
    </location>
</feature>
<protein>
    <submittedName>
        <fullName evidence="3">Asp23/Gls24 family envelope stress response protein</fullName>
    </submittedName>
</protein>
<sequence length="149" mass="15911">MDMTAQTHKLAVHGPMPSPITSDEGPRLAAPEARGRLVISDTAVEKIAGQIVADAPGIGGARTGILGLAARETFDTRPSVSVALSGRTASVTAHIGLAYPTQIRSATDELRTLLRTTLTRLTGVEIRQVDIHVRWLRPDSDGSNERRLL</sequence>
<dbReference type="Pfam" id="PF03780">
    <property type="entry name" value="Asp23"/>
    <property type="match status" value="1"/>
</dbReference>
<dbReference type="RefSeq" id="WP_191725316.1">
    <property type="nucleotide sequence ID" value="NZ_JACSPY010000002.1"/>
</dbReference>
<gene>
    <name evidence="3" type="ORF">H9634_03060</name>
</gene>
<evidence type="ECO:0000313" key="3">
    <source>
        <dbReference type="EMBL" id="MBD8019762.1"/>
    </source>
</evidence>
<evidence type="ECO:0000256" key="1">
    <source>
        <dbReference type="ARBA" id="ARBA00005721"/>
    </source>
</evidence>
<accession>A0ABR8WS55</accession>
<dbReference type="InterPro" id="IPR005531">
    <property type="entry name" value="Asp23"/>
</dbReference>
<evidence type="ECO:0000256" key="2">
    <source>
        <dbReference type="SAM" id="MobiDB-lite"/>
    </source>
</evidence>
<keyword evidence="4" id="KW-1185">Reference proteome</keyword>